<dbReference type="InterPro" id="IPR046373">
    <property type="entry name" value="Acyl-CoA_Oxase/DH_mid-dom_sf"/>
</dbReference>
<feature type="domain" description="Acyl-CoA dehydrogenase/oxidase C-terminal" evidence="6">
    <location>
        <begin position="305"/>
        <end position="446"/>
    </location>
</feature>
<dbReference type="Pfam" id="PF00441">
    <property type="entry name" value="Acyl-CoA_dh_1"/>
    <property type="match status" value="1"/>
</dbReference>
<keyword evidence="10" id="KW-1185">Reference proteome</keyword>
<evidence type="ECO:0000259" key="8">
    <source>
        <dbReference type="Pfam" id="PF02771"/>
    </source>
</evidence>
<dbReference type="PROSITE" id="PS00073">
    <property type="entry name" value="ACYL_COA_DH_2"/>
    <property type="match status" value="1"/>
</dbReference>
<evidence type="ECO:0000256" key="1">
    <source>
        <dbReference type="ARBA" id="ARBA00001974"/>
    </source>
</evidence>
<dbReference type="Gene3D" id="2.40.110.10">
    <property type="entry name" value="Butyryl-CoA Dehydrogenase, subunit A, domain 2"/>
    <property type="match status" value="1"/>
</dbReference>
<feature type="domain" description="Acyl-CoA oxidase/dehydrogenase middle" evidence="7">
    <location>
        <begin position="194"/>
        <end position="287"/>
    </location>
</feature>
<dbReference type="Gene3D" id="1.20.140.10">
    <property type="entry name" value="Butyryl-CoA Dehydrogenase, subunit A, domain 3"/>
    <property type="match status" value="1"/>
</dbReference>
<dbReference type="Gene3D" id="1.10.540.10">
    <property type="entry name" value="Acyl-CoA dehydrogenase/oxidase, N-terminal domain"/>
    <property type="match status" value="1"/>
</dbReference>
<dbReference type="STRING" id="151894.SAMN04488524_4052"/>
<name>A0A1W2DTE9_9SPHI</name>
<dbReference type="OrthoDB" id="1522475at2"/>
<evidence type="ECO:0000313" key="9">
    <source>
        <dbReference type="EMBL" id="SMD00740.1"/>
    </source>
</evidence>
<dbReference type="InterPro" id="IPR009075">
    <property type="entry name" value="AcylCo_DH/oxidase_C"/>
</dbReference>
<dbReference type="Pfam" id="PF02770">
    <property type="entry name" value="Acyl-CoA_dh_M"/>
    <property type="match status" value="1"/>
</dbReference>
<comment type="cofactor">
    <cofactor evidence="1 5">
        <name>FAD</name>
        <dbReference type="ChEBI" id="CHEBI:57692"/>
    </cofactor>
</comment>
<dbReference type="SUPFAM" id="SSF56645">
    <property type="entry name" value="Acyl-CoA dehydrogenase NM domain-like"/>
    <property type="match status" value="1"/>
</dbReference>
<keyword evidence="5" id="KW-0560">Oxidoreductase</keyword>
<sequence>MANIFSSLKNAYTLFKSVDFKKLEALSKKVDLARIVDSVSNLDETQLQGLMKMMGNPGKKKELPPIEGDFYHLGDEALKDEDRALQLKVRAFLEKEVKPVVNKYWLKAEFPFELIPKIAELNICGLTYQGYGCPGKTNLMEGMLAMEMARIDTSMSTFFGVQSGLAMGSIYLLGSDEQKQQWLPDMQQMKTIGAFGLTEPEVGSGVAGGLTTTAKRKGNKWVLNGQKKWIGNSTFSDITVIWARDVDDNQVKGFLVRKGSPGFTVEKMQDKMALRIVQNGLITLTNCEVDEEDRLQNANSFKDTAKVLKMTRAGVAWQAVGCARGAYESALNYTRTRRQFGKPIASYQLIQNHLVEMLSNLTAMQTLCFRLSQLQDQGLLTDEHASLAKVFCSMRTRDVVSRAREVMGGNGILLDYDVARFVADAEAIYSYEGTKEINTLIVGRAITGFSAFV</sequence>
<accession>A0A1W2DTE9</accession>
<dbReference type="InterPro" id="IPR006091">
    <property type="entry name" value="Acyl-CoA_Oxase/DH_mid-dom"/>
</dbReference>
<dbReference type="EMBL" id="FWXT01000004">
    <property type="protein sequence ID" value="SMD00740.1"/>
    <property type="molecule type" value="Genomic_DNA"/>
</dbReference>
<evidence type="ECO:0000256" key="4">
    <source>
        <dbReference type="ARBA" id="ARBA00022827"/>
    </source>
</evidence>
<dbReference type="InterPro" id="IPR036250">
    <property type="entry name" value="AcylCo_DH-like_C"/>
</dbReference>
<evidence type="ECO:0000259" key="7">
    <source>
        <dbReference type="Pfam" id="PF02770"/>
    </source>
</evidence>
<dbReference type="GO" id="GO:0003995">
    <property type="term" value="F:acyl-CoA dehydrogenase activity"/>
    <property type="evidence" value="ECO:0007669"/>
    <property type="project" value="InterPro"/>
</dbReference>
<dbReference type="RefSeq" id="WP_084240835.1">
    <property type="nucleotide sequence ID" value="NZ_FWXT01000004.1"/>
</dbReference>
<evidence type="ECO:0000256" key="5">
    <source>
        <dbReference type="RuleBase" id="RU362125"/>
    </source>
</evidence>
<feature type="domain" description="Acyl-CoA dehydrogenase/oxidase N-terminal" evidence="8">
    <location>
        <begin position="80"/>
        <end position="188"/>
    </location>
</feature>
<dbReference type="SUPFAM" id="SSF47203">
    <property type="entry name" value="Acyl-CoA dehydrogenase C-terminal domain-like"/>
    <property type="match status" value="1"/>
</dbReference>
<dbReference type="PANTHER" id="PTHR43188">
    <property type="entry name" value="ACYL-COENZYME A OXIDASE"/>
    <property type="match status" value="1"/>
</dbReference>
<evidence type="ECO:0000259" key="6">
    <source>
        <dbReference type="Pfam" id="PF00441"/>
    </source>
</evidence>
<dbReference type="InterPro" id="IPR013786">
    <property type="entry name" value="AcylCoA_DH/ox_N"/>
</dbReference>
<dbReference type="PANTHER" id="PTHR43188:SF1">
    <property type="entry name" value="ACYL-COA DEHYDROGENASE"/>
    <property type="match status" value="1"/>
</dbReference>
<dbReference type="Pfam" id="PF02771">
    <property type="entry name" value="Acyl-CoA_dh_N"/>
    <property type="match status" value="1"/>
</dbReference>
<protein>
    <submittedName>
        <fullName evidence="9">Glutaryl-CoA dehydrogenase</fullName>
    </submittedName>
</protein>
<dbReference type="AlphaFoldDB" id="A0A1W2DTE9"/>
<reference evidence="10" key="1">
    <citation type="submission" date="2017-04" db="EMBL/GenBank/DDBJ databases">
        <authorList>
            <person name="Varghese N."/>
            <person name="Submissions S."/>
        </authorList>
    </citation>
    <scope>NUCLEOTIDE SEQUENCE [LARGE SCALE GENOMIC DNA]</scope>
    <source>
        <strain evidence="10">DSM 12126</strain>
    </source>
</reference>
<dbReference type="InterPro" id="IPR045008">
    <property type="entry name" value="ACX4-like"/>
</dbReference>
<dbReference type="GO" id="GO:0050660">
    <property type="term" value="F:flavin adenine dinucleotide binding"/>
    <property type="evidence" value="ECO:0007669"/>
    <property type="project" value="InterPro"/>
</dbReference>
<organism evidence="9 10">
    <name type="scientific">Pedobacter africanus</name>
    <dbReference type="NCBI Taxonomy" id="151894"/>
    <lineage>
        <taxon>Bacteria</taxon>
        <taxon>Pseudomonadati</taxon>
        <taxon>Bacteroidota</taxon>
        <taxon>Sphingobacteriia</taxon>
        <taxon>Sphingobacteriales</taxon>
        <taxon>Sphingobacteriaceae</taxon>
        <taxon>Pedobacter</taxon>
    </lineage>
</organism>
<comment type="similarity">
    <text evidence="2 5">Belongs to the acyl-CoA dehydrogenase family.</text>
</comment>
<evidence type="ECO:0000256" key="2">
    <source>
        <dbReference type="ARBA" id="ARBA00009347"/>
    </source>
</evidence>
<dbReference type="InterPro" id="IPR009100">
    <property type="entry name" value="AcylCoA_DH/oxidase_NM_dom_sf"/>
</dbReference>
<proteinExistence type="inferred from homology"/>
<dbReference type="InterPro" id="IPR037069">
    <property type="entry name" value="AcylCoA_DH/ox_N_sf"/>
</dbReference>
<dbReference type="InterPro" id="IPR006089">
    <property type="entry name" value="Acyl-CoA_DH_CS"/>
</dbReference>
<evidence type="ECO:0000256" key="3">
    <source>
        <dbReference type="ARBA" id="ARBA00022630"/>
    </source>
</evidence>
<dbReference type="GO" id="GO:0006635">
    <property type="term" value="P:fatty acid beta-oxidation"/>
    <property type="evidence" value="ECO:0007669"/>
    <property type="project" value="InterPro"/>
</dbReference>
<gene>
    <name evidence="9" type="ORF">SAMN04488524_4052</name>
</gene>
<keyword evidence="4 5" id="KW-0274">FAD</keyword>
<dbReference type="Proteomes" id="UP000192756">
    <property type="component" value="Unassembled WGS sequence"/>
</dbReference>
<keyword evidence="3 5" id="KW-0285">Flavoprotein</keyword>
<evidence type="ECO:0000313" key="10">
    <source>
        <dbReference type="Proteomes" id="UP000192756"/>
    </source>
</evidence>